<dbReference type="KEGG" id="uli:ETAA1_59720"/>
<dbReference type="Proteomes" id="UP000319576">
    <property type="component" value="Chromosome"/>
</dbReference>
<keyword evidence="2" id="KW-1185">Reference proteome</keyword>
<proteinExistence type="predicted"/>
<dbReference type="RefSeq" id="WP_145244161.1">
    <property type="nucleotide sequence ID" value="NZ_CP036273.1"/>
</dbReference>
<dbReference type="AlphaFoldDB" id="A0A517Y2G8"/>
<reference evidence="1 2" key="1">
    <citation type="submission" date="2019-02" db="EMBL/GenBank/DDBJ databases">
        <title>Deep-cultivation of Planctomycetes and their phenomic and genomic characterization uncovers novel biology.</title>
        <authorList>
            <person name="Wiegand S."/>
            <person name="Jogler M."/>
            <person name="Boedeker C."/>
            <person name="Pinto D."/>
            <person name="Vollmers J."/>
            <person name="Rivas-Marin E."/>
            <person name="Kohn T."/>
            <person name="Peeters S.H."/>
            <person name="Heuer A."/>
            <person name="Rast P."/>
            <person name="Oberbeckmann S."/>
            <person name="Bunk B."/>
            <person name="Jeske O."/>
            <person name="Meyerdierks A."/>
            <person name="Storesund J.E."/>
            <person name="Kallscheuer N."/>
            <person name="Luecker S."/>
            <person name="Lage O.M."/>
            <person name="Pohl T."/>
            <person name="Merkel B.J."/>
            <person name="Hornburger P."/>
            <person name="Mueller R.-W."/>
            <person name="Bruemmer F."/>
            <person name="Labrenz M."/>
            <person name="Spormann A.M."/>
            <person name="Op den Camp H."/>
            <person name="Overmann J."/>
            <person name="Amann R."/>
            <person name="Jetten M.S.M."/>
            <person name="Mascher T."/>
            <person name="Medema M.H."/>
            <person name="Devos D.P."/>
            <person name="Kaster A.-K."/>
            <person name="Ovreas L."/>
            <person name="Rohde M."/>
            <person name="Galperin M.Y."/>
            <person name="Jogler C."/>
        </authorList>
    </citation>
    <scope>NUCLEOTIDE SEQUENCE [LARGE SCALE GENOMIC DNA]</scope>
    <source>
        <strain evidence="1 2">ETA_A1</strain>
    </source>
</reference>
<organism evidence="1 2">
    <name type="scientific">Urbifossiella limnaea</name>
    <dbReference type="NCBI Taxonomy" id="2528023"/>
    <lineage>
        <taxon>Bacteria</taxon>
        <taxon>Pseudomonadati</taxon>
        <taxon>Planctomycetota</taxon>
        <taxon>Planctomycetia</taxon>
        <taxon>Gemmatales</taxon>
        <taxon>Gemmataceae</taxon>
        <taxon>Urbifossiella</taxon>
    </lineage>
</organism>
<accession>A0A517Y2G8</accession>
<gene>
    <name evidence="1" type="ORF">ETAA1_59720</name>
</gene>
<dbReference type="EMBL" id="CP036273">
    <property type="protein sequence ID" value="QDU23961.1"/>
    <property type="molecule type" value="Genomic_DNA"/>
</dbReference>
<sequence length="268" mass="28725">MFTTLALAAATLAPAQPPAGSLQLNNVRLTTGELGPARKDAKLLPGDVLFIAFDIEGLTIAPDGQTVYTVGMEVTDAANKLLFKQDPRESRDTVPLRGGKMPARAFVTIGNDTPAGAYTCKLTVTDPKAKATNSFTVKFEVLKADFGLVAINPTRDVRGTIVAPAAGSVGETLWVQFTVVGFGRDAQKKQPNVEFTLEFFDEKGVATLGQPIRDAQTGGVDEKDAVFGQHVPVFLSRPGRFTVRVSALDKVTNKRAQFELPIRVDPPQ</sequence>
<name>A0A517Y2G8_9BACT</name>
<evidence type="ECO:0000313" key="2">
    <source>
        <dbReference type="Proteomes" id="UP000319576"/>
    </source>
</evidence>
<dbReference type="OrthoDB" id="274230at2"/>
<protein>
    <submittedName>
        <fullName evidence="1">Uncharacterized protein</fullName>
    </submittedName>
</protein>
<evidence type="ECO:0000313" key="1">
    <source>
        <dbReference type="EMBL" id="QDU23961.1"/>
    </source>
</evidence>